<name>A0A3D9HWY8_9PROT</name>
<comment type="caution">
    <text evidence="1">The sequence shown here is derived from an EMBL/GenBank/DDBJ whole genome shotgun (WGS) entry which is preliminary data.</text>
</comment>
<dbReference type="OrthoDB" id="8481399at2"/>
<evidence type="ECO:0000313" key="1">
    <source>
        <dbReference type="EMBL" id="RED54023.1"/>
    </source>
</evidence>
<accession>A0A3D9HWY8</accession>
<dbReference type="EMBL" id="QRDW01000001">
    <property type="protein sequence ID" value="RED54023.1"/>
    <property type="molecule type" value="Genomic_DNA"/>
</dbReference>
<proteinExistence type="predicted"/>
<dbReference type="AlphaFoldDB" id="A0A3D9HWY8"/>
<protein>
    <submittedName>
        <fullName evidence="1">Uncharacterized protein</fullName>
    </submittedName>
</protein>
<dbReference type="Proteomes" id="UP000256845">
    <property type="component" value="Unassembled WGS sequence"/>
</dbReference>
<reference evidence="1 2" key="1">
    <citation type="submission" date="2018-07" db="EMBL/GenBank/DDBJ databases">
        <title>Genomic Encyclopedia of Type Strains, Phase III (KMG-III): the genomes of soil and plant-associated and newly described type strains.</title>
        <authorList>
            <person name="Whitman W."/>
        </authorList>
    </citation>
    <scope>NUCLEOTIDE SEQUENCE [LARGE SCALE GENOMIC DNA]</scope>
    <source>
        <strain evidence="1 2">CECT 8488</strain>
    </source>
</reference>
<evidence type="ECO:0000313" key="2">
    <source>
        <dbReference type="Proteomes" id="UP000256845"/>
    </source>
</evidence>
<dbReference type="RefSeq" id="WP_115935115.1">
    <property type="nucleotide sequence ID" value="NZ_QRDW01000001.1"/>
</dbReference>
<sequence length="60" mass="6498">MNDQYDLFCLTKLREAAAGSRQLMDDIACGCLGYLSEQGYGAIPGGIDRPFLETVPAREG</sequence>
<keyword evidence="2" id="KW-1185">Reference proteome</keyword>
<gene>
    <name evidence="1" type="ORF">DFP90_101824</name>
</gene>
<organism evidence="1 2">
    <name type="scientific">Aestuariispira insulae</name>
    <dbReference type="NCBI Taxonomy" id="1461337"/>
    <lineage>
        <taxon>Bacteria</taxon>
        <taxon>Pseudomonadati</taxon>
        <taxon>Pseudomonadota</taxon>
        <taxon>Alphaproteobacteria</taxon>
        <taxon>Rhodospirillales</taxon>
        <taxon>Kiloniellaceae</taxon>
        <taxon>Aestuariispira</taxon>
    </lineage>
</organism>